<gene>
    <name evidence="3" type="ORF">CTE05_32930</name>
</gene>
<accession>A0A511JP33</accession>
<protein>
    <submittedName>
        <fullName evidence="3">Uncharacterized protein</fullName>
    </submittedName>
</protein>
<feature type="transmembrane region" description="Helical" evidence="2">
    <location>
        <begin position="49"/>
        <end position="69"/>
    </location>
</feature>
<sequence>MQSDDHGVEDSSTARPGRRDSDVSALTGIGLLLLLASLVVGRFSGGELVAMLVGLASLVPFGAAVVVGIRRRVGRATVLPVVLFVLTAVLGVVRLT</sequence>
<comment type="caution">
    <text evidence="3">The sequence shown here is derived from an EMBL/GenBank/DDBJ whole genome shotgun (WGS) entry which is preliminary data.</text>
</comment>
<name>A0A511JP33_9CELL</name>
<proteinExistence type="predicted"/>
<feature type="region of interest" description="Disordered" evidence="1">
    <location>
        <begin position="1"/>
        <end position="22"/>
    </location>
</feature>
<feature type="transmembrane region" description="Helical" evidence="2">
    <location>
        <begin position="76"/>
        <end position="95"/>
    </location>
</feature>
<keyword evidence="4" id="KW-1185">Reference proteome</keyword>
<keyword evidence="2" id="KW-0812">Transmembrane</keyword>
<dbReference type="Proteomes" id="UP000321049">
    <property type="component" value="Unassembled WGS sequence"/>
</dbReference>
<evidence type="ECO:0000313" key="3">
    <source>
        <dbReference type="EMBL" id="GEL99746.1"/>
    </source>
</evidence>
<dbReference type="EMBL" id="BJWH01000021">
    <property type="protein sequence ID" value="GEL99746.1"/>
    <property type="molecule type" value="Genomic_DNA"/>
</dbReference>
<evidence type="ECO:0000313" key="4">
    <source>
        <dbReference type="Proteomes" id="UP000321049"/>
    </source>
</evidence>
<evidence type="ECO:0000256" key="1">
    <source>
        <dbReference type="SAM" id="MobiDB-lite"/>
    </source>
</evidence>
<organism evidence="3 4">
    <name type="scientific">Cellulomonas terrae</name>
    <dbReference type="NCBI Taxonomy" id="311234"/>
    <lineage>
        <taxon>Bacteria</taxon>
        <taxon>Bacillati</taxon>
        <taxon>Actinomycetota</taxon>
        <taxon>Actinomycetes</taxon>
        <taxon>Micrococcales</taxon>
        <taxon>Cellulomonadaceae</taxon>
        <taxon>Cellulomonas</taxon>
    </lineage>
</organism>
<keyword evidence="2" id="KW-1133">Transmembrane helix</keyword>
<reference evidence="3 4" key="1">
    <citation type="submission" date="2019-07" db="EMBL/GenBank/DDBJ databases">
        <title>Whole genome shotgun sequence of Cellulomonas terrae NBRC 100819.</title>
        <authorList>
            <person name="Hosoyama A."/>
            <person name="Uohara A."/>
            <person name="Ohji S."/>
            <person name="Ichikawa N."/>
        </authorList>
    </citation>
    <scope>NUCLEOTIDE SEQUENCE [LARGE SCALE GENOMIC DNA]</scope>
    <source>
        <strain evidence="3 4">NBRC 100819</strain>
    </source>
</reference>
<evidence type="ECO:0000256" key="2">
    <source>
        <dbReference type="SAM" id="Phobius"/>
    </source>
</evidence>
<keyword evidence="2" id="KW-0472">Membrane</keyword>
<dbReference type="AlphaFoldDB" id="A0A511JP33"/>
<feature type="transmembrane region" description="Helical" evidence="2">
    <location>
        <begin position="23"/>
        <end position="43"/>
    </location>
</feature>